<keyword evidence="11 16" id="KW-0573">Peptidoglycan synthesis</keyword>
<dbReference type="InterPro" id="IPR036318">
    <property type="entry name" value="FAD-bd_PCMH-like_sf"/>
</dbReference>
<dbReference type="SUPFAM" id="SSF56194">
    <property type="entry name" value="Uridine diphospho-N-Acetylenolpyruvylglucosamine reductase, MurB, C-terminal domain"/>
    <property type="match status" value="1"/>
</dbReference>
<name>A0A1A5YJ01_9BACL</name>
<sequence>MNDYSVFNELTTACPHMKMYSNEEMKDRTFIKVGGKADYYVQPSTLDEAAEVVKFAHAKAIPLTVLGFGSNVIIRDSGIRGIVLNMNLLNAIEVLDQEIMAECGASFIDVSRTARDYSLSGLEFACGIPGSVGGALMMNAGAYGGEVSFVLKQATILTRTGEMKVLDDTQFQFGYRSSVFEREGYIVLKAVFKLEKGELADIQGKMDHFTFLREDKQPLEYPSCGSVFKRPPNMFAGKLIADSGLQGLRIGGAEVSTKHAGFIVNIDNATSTDYLALIEHVKKTVKEKFDVELETEVKIIGDPATDRSSGQPT</sequence>
<dbReference type="InterPro" id="IPR016167">
    <property type="entry name" value="FAD-bd_PCMH_sub1"/>
</dbReference>
<dbReference type="Proteomes" id="UP000092024">
    <property type="component" value="Unassembled WGS sequence"/>
</dbReference>
<evidence type="ECO:0000256" key="12">
    <source>
        <dbReference type="ARBA" id="ARBA00023002"/>
    </source>
</evidence>
<keyword evidence="6 16" id="KW-0132">Cell division</keyword>
<reference evidence="18 19" key="1">
    <citation type="submission" date="2016-05" db="EMBL/GenBank/DDBJ databases">
        <title>Paenibacillus oryzae. sp. nov., isolated from the rice root.</title>
        <authorList>
            <person name="Zhang J."/>
            <person name="Zhang X."/>
        </authorList>
    </citation>
    <scope>NUCLEOTIDE SEQUENCE [LARGE SCALE GENOMIC DNA]</scope>
    <source>
        <strain evidence="18 19">1DrF-4</strain>
    </source>
</reference>
<evidence type="ECO:0000256" key="10">
    <source>
        <dbReference type="ARBA" id="ARBA00022960"/>
    </source>
</evidence>
<dbReference type="InterPro" id="IPR016169">
    <property type="entry name" value="FAD-bd_PCMH_sub2"/>
</dbReference>
<keyword evidence="7 16" id="KW-0285">Flavoprotein</keyword>
<evidence type="ECO:0000256" key="11">
    <source>
        <dbReference type="ARBA" id="ARBA00022984"/>
    </source>
</evidence>
<comment type="caution">
    <text evidence="18">The sequence shown here is derived from an EMBL/GenBank/DDBJ whole genome shotgun (WGS) entry which is preliminary data.</text>
</comment>
<evidence type="ECO:0000313" key="19">
    <source>
        <dbReference type="Proteomes" id="UP000092024"/>
    </source>
</evidence>
<feature type="active site" evidence="16">
    <location>
        <position position="296"/>
    </location>
</feature>
<comment type="function">
    <text evidence="2 16">Cell wall formation.</text>
</comment>
<dbReference type="NCBIfam" id="TIGR00179">
    <property type="entry name" value="murB"/>
    <property type="match status" value="1"/>
</dbReference>
<evidence type="ECO:0000256" key="15">
    <source>
        <dbReference type="ARBA" id="ARBA00048914"/>
    </source>
</evidence>
<keyword evidence="13 16" id="KW-0131">Cell cycle</keyword>
<evidence type="ECO:0000256" key="14">
    <source>
        <dbReference type="ARBA" id="ARBA00023316"/>
    </source>
</evidence>
<keyword evidence="14 16" id="KW-0961">Cell wall biogenesis/degradation</keyword>
<dbReference type="Gene3D" id="3.90.78.10">
    <property type="entry name" value="UDP-N-acetylenolpyruvoylglucosamine reductase, C-terminal domain"/>
    <property type="match status" value="1"/>
</dbReference>
<keyword evidence="12 16" id="KW-0560">Oxidoreductase</keyword>
<dbReference type="InterPro" id="IPR011601">
    <property type="entry name" value="MurB_C"/>
</dbReference>
<evidence type="ECO:0000256" key="2">
    <source>
        <dbReference type="ARBA" id="ARBA00003921"/>
    </source>
</evidence>
<keyword evidence="5 16" id="KW-0963">Cytoplasm</keyword>
<dbReference type="PANTHER" id="PTHR21071">
    <property type="entry name" value="UDP-N-ACETYLENOLPYRUVOYLGLUCOSAMINE REDUCTASE"/>
    <property type="match status" value="1"/>
</dbReference>
<dbReference type="Gene3D" id="3.30.465.10">
    <property type="match status" value="1"/>
</dbReference>
<keyword evidence="8 16" id="KW-0274">FAD</keyword>
<comment type="similarity">
    <text evidence="16">Belongs to the MurB family.</text>
</comment>
<keyword evidence="10 16" id="KW-0133">Cell shape</keyword>
<dbReference type="STRING" id="1844972.A7K91_10915"/>
<evidence type="ECO:0000256" key="9">
    <source>
        <dbReference type="ARBA" id="ARBA00022857"/>
    </source>
</evidence>
<dbReference type="RefSeq" id="WP_068683300.1">
    <property type="nucleotide sequence ID" value="NZ_LYPA01000056.1"/>
</dbReference>
<comment type="cofactor">
    <cofactor evidence="1 16">
        <name>FAD</name>
        <dbReference type="ChEBI" id="CHEBI:57692"/>
    </cofactor>
</comment>
<evidence type="ECO:0000256" key="16">
    <source>
        <dbReference type="HAMAP-Rule" id="MF_00037"/>
    </source>
</evidence>
<evidence type="ECO:0000256" key="6">
    <source>
        <dbReference type="ARBA" id="ARBA00022618"/>
    </source>
</evidence>
<evidence type="ECO:0000313" key="18">
    <source>
        <dbReference type="EMBL" id="OBR65543.1"/>
    </source>
</evidence>
<dbReference type="GO" id="GO:0005829">
    <property type="term" value="C:cytosol"/>
    <property type="evidence" value="ECO:0007669"/>
    <property type="project" value="TreeGrafter"/>
</dbReference>
<comment type="subcellular location">
    <subcellularLocation>
        <location evidence="3 16">Cytoplasm</location>
    </subcellularLocation>
</comment>
<evidence type="ECO:0000256" key="8">
    <source>
        <dbReference type="ARBA" id="ARBA00022827"/>
    </source>
</evidence>
<evidence type="ECO:0000256" key="1">
    <source>
        <dbReference type="ARBA" id="ARBA00001974"/>
    </source>
</evidence>
<dbReference type="Pfam" id="PF01565">
    <property type="entry name" value="FAD_binding_4"/>
    <property type="match status" value="1"/>
</dbReference>
<dbReference type="GO" id="GO:0071555">
    <property type="term" value="P:cell wall organization"/>
    <property type="evidence" value="ECO:0007669"/>
    <property type="project" value="UniProtKB-KW"/>
</dbReference>
<feature type="domain" description="FAD-binding PCMH-type" evidence="17">
    <location>
        <begin position="33"/>
        <end position="197"/>
    </location>
</feature>
<dbReference type="GO" id="GO:0071949">
    <property type="term" value="F:FAD binding"/>
    <property type="evidence" value="ECO:0007669"/>
    <property type="project" value="InterPro"/>
</dbReference>
<dbReference type="HAMAP" id="MF_00037">
    <property type="entry name" value="MurB"/>
    <property type="match status" value="1"/>
</dbReference>
<organism evidence="18 19">
    <name type="scientific">Paenibacillus oryzae</name>
    <dbReference type="NCBI Taxonomy" id="1844972"/>
    <lineage>
        <taxon>Bacteria</taxon>
        <taxon>Bacillati</taxon>
        <taxon>Bacillota</taxon>
        <taxon>Bacilli</taxon>
        <taxon>Bacillales</taxon>
        <taxon>Paenibacillaceae</taxon>
        <taxon>Paenibacillus</taxon>
    </lineage>
</organism>
<accession>A0A1A5YJ01</accession>
<dbReference type="GO" id="GO:0051301">
    <property type="term" value="P:cell division"/>
    <property type="evidence" value="ECO:0007669"/>
    <property type="project" value="UniProtKB-KW"/>
</dbReference>
<dbReference type="GO" id="GO:0009252">
    <property type="term" value="P:peptidoglycan biosynthetic process"/>
    <property type="evidence" value="ECO:0007669"/>
    <property type="project" value="UniProtKB-UniRule"/>
</dbReference>
<dbReference type="EMBL" id="LYPA01000056">
    <property type="protein sequence ID" value="OBR65543.1"/>
    <property type="molecule type" value="Genomic_DNA"/>
</dbReference>
<dbReference type="Pfam" id="PF02873">
    <property type="entry name" value="MurB_C"/>
    <property type="match status" value="1"/>
</dbReference>
<evidence type="ECO:0000256" key="13">
    <source>
        <dbReference type="ARBA" id="ARBA00023306"/>
    </source>
</evidence>
<keyword evidence="19" id="KW-1185">Reference proteome</keyword>
<dbReference type="AlphaFoldDB" id="A0A1A5YJ01"/>
<evidence type="ECO:0000256" key="4">
    <source>
        <dbReference type="ARBA" id="ARBA00004752"/>
    </source>
</evidence>
<dbReference type="Gene3D" id="3.30.43.10">
    <property type="entry name" value="Uridine Diphospho-n-acetylenolpyruvylglucosamine Reductase, domain 2"/>
    <property type="match status" value="1"/>
</dbReference>
<dbReference type="GO" id="GO:0008360">
    <property type="term" value="P:regulation of cell shape"/>
    <property type="evidence" value="ECO:0007669"/>
    <property type="project" value="UniProtKB-KW"/>
</dbReference>
<dbReference type="PROSITE" id="PS51387">
    <property type="entry name" value="FAD_PCMH"/>
    <property type="match status" value="1"/>
</dbReference>
<keyword evidence="9 16" id="KW-0521">NADP</keyword>
<dbReference type="PANTHER" id="PTHR21071:SF4">
    <property type="entry name" value="UDP-N-ACETYLENOLPYRUVOYLGLUCOSAMINE REDUCTASE"/>
    <property type="match status" value="1"/>
</dbReference>
<comment type="pathway">
    <text evidence="4 16">Cell wall biogenesis; peptidoglycan biosynthesis.</text>
</comment>
<feature type="active site" description="Proton donor" evidence="16">
    <location>
        <position position="226"/>
    </location>
</feature>
<evidence type="ECO:0000259" key="17">
    <source>
        <dbReference type="PROSITE" id="PS51387"/>
    </source>
</evidence>
<dbReference type="InterPro" id="IPR036635">
    <property type="entry name" value="MurB_C_sf"/>
</dbReference>
<comment type="catalytic activity">
    <reaction evidence="15 16">
        <text>UDP-N-acetyl-alpha-D-muramate + NADP(+) = UDP-N-acetyl-3-O-(1-carboxyvinyl)-alpha-D-glucosamine + NADPH + H(+)</text>
        <dbReference type="Rhea" id="RHEA:12248"/>
        <dbReference type="ChEBI" id="CHEBI:15378"/>
        <dbReference type="ChEBI" id="CHEBI:57783"/>
        <dbReference type="ChEBI" id="CHEBI:58349"/>
        <dbReference type="ChEBI" id="CHEBI:68483"/>
        <dbReference type="ChEBI" id="CHEBI:70757"/>
        <dbReference type="EC" id="1.3.1.98"/>
    </reaction>
</comment>
<dbReference type="InterPro" id="IPR016166">
    <property type="entry name" value="FAD-bd_PCMH"/>
</dbReference>
<dbReference type="SUPFAM" id="SSF56176">
    <property type="entry name" value="FAD-binding/transporter-associated domain-like"/>
    <property type="match status" value="1"/>
</dbReference>
<dbReference type="GO" id="GO:0008762">
    <property type="term" value="F:UDP-N-acetylmuramate dehydrogenase activity"/>
    <property type="evidence" value="ECO:0007669"/>
    <property type="project" value="UniProtKB-UniRule"/>
</dbReference>
<dbReference type="UniPathway" id="UPA00219"/>
<gene>
    <name evidence="16" type="primary">murB</name>
    <name evidence="18" type="ORF">A7K91_10915</name>
</gene>
<dbReference type="InterPro" id="IPR006094">
    <property type="entry name" value="Oxid_FAD_bind_N"/>
</dbReference>
<proteinExistence type="inferred from homology"/>
<feature type="active site" evidence="16">
    <location>
        <position position="176"/>
    </location>
</feature>
<dbReference type="InterPro" id="IPR003170">
    <property type="entry name" value="MurB"/>
</dbReference>
<dbReference type="FunFam" id="3.90.78.10:FF:000001">
    <property type="entry name" value="UDP-N-acetylenolpyruvoylglucosamine reductase"/>
    <property type="match status" value="1"/>
</dbReference>
<dbReference type="NCBIfam" id="NF010480">
    <property type="entry name" value="PRK13905.1"/>
    <property type="match status" value="1"/>
</dbReference>
<evidence type="ECO:0000256" key="5">
    <source>
        <dbReference type="ARBA" id="ARBA00022490"/>
    </source>
</evidence>
<evidence type="ECO:0000256" key="7">
    <source>
        <dbReference type="ARBA" id="ARBA00022630"/>
    </source>
</evidence>
<protein>
    <recommendedName>
        <fullName evidence="16">UDP-N-acetylenolpyruvoylglucosamine reductase</fullName>
        <ecNumber evidence="16">1.3.1.98</ecNumber>
    </recommendedName>
    <alternativeName>
        <fullName evidence="16">UDP-N-acetylmuramate dehydrogenase</fullName>
    </alternativeName>
</protein>
<dbReference type="EC" id="1.3.1.98" evidence="16"/>
<evidence type="ECO:0000256" key="3">
    <source>
        <dbReference type="ARBA" id="ARBA00004496"/>
    </source>
</evidence>